<reference evidence="1 2" key="1">
    <citation type="journal article" date="2011" name="J. Bacteriol.">
        <title>Complete genome of the cellulolytic ruminal bacterium Ruminococcus albus 7.</title>
        <authorList>
            <person name="Suen G."/>
            <person name="Stevenson D.M."/>
            <person name="Bruce D.C."/>
            <person name="Chertkov O."/>
            <person name="Copeland A."/>
            <person name="Cheng J.F."/>
            <person name="Detter C."/>
            <person name="Detter J.C."/>
            <person name="Goodwin L.A."/>
            <person name="Han C.S."/>
            <person name="Hauser L.J."/>
            <person name="Ivanova N.N."/>
            <person name="Kyrpides N.C."/>
            <person name="Land M.L."/>
            <person name="Lapidus A."/>
            <person name="Lucas S."/>
            <person name="Ovchinnikova G."/>
            <person name="Pitluck S."/>
            <person name="Tapia R."/>
            <person name="Woyke T."/>
            <person name="Boyum J."/>
            <person name="Mead D."/>
            <person name="Weimer P.J."/>
        </authorList>
    </citation>
    <scope>NUCLEOTIDE SEQUENCE [LARGE SCALE GENOMIC DNA]</scope>
    <source>
        <strain evidence="2">ATCC 27210 / DSM 20455 / JCM 14654 / NCDO 2250 / 7</strain>
    </source>
</reference>
<dbReference type="EMBL" id="CP002403">
    <property type="protein sequence ID" value="ADU23394.1"/>
    <property type="molecule type" value="Genomic_DNA"/>
</dbReference>
<evidence type="ECO:0000313" key="2">
    <source>
        <dbReference type="Proteomes" id="UP000006919"/>
    </source>
</evidence>
<dbReference type="HOGENOM" id="CLU_1169977_0_0_9"/>
<dbReference type="Proteomes" id="UP000006919">
    <property type="component" value="Chromosome"/>
</dbReference>
<accession>E6UJ46</accession>
<sequence>MKTVFVKYGKEEHLQQIVDGKLRFSPSQNYVKMEELLHNKGQGDLLEGKMPLQIEAAQVYDKDTNELVGIMPKRRILISIQDVNNMPVFCLSSYSISEDNMLSLEHEHLDSIKSDFPDATHALIIQSSDTFIEDVKSIIGHKIVSDHIRYYDYSINTMQMYMYLTTGDEKIVHNSSMTYDNRYRHLLCKDISFSNQKEYRFIITDELIEKPAFYDFHFNSPYKILPIDELYRNIILE</sequence>
<dbReference type="AlphaFoldDB" id="E6UJ46"/>
<evidence type="ECO:0000313" key="1">
    <source>
        <dbReference type="EMBL" id="ADU23394.1"/>
    </source>
</evidence>
<protein>
    <submittedName>
        <fullName evidence="1">Uncharacterized protein</fullName>
    </submittedName>
</protein>
<organism evidence="1 2">
    <name type="scientific">Ruminococcus albus (strain ATCC 27210 / DSM 20455 / JCM 14654 / NCDO 2250 / 7)</name>
    <dbReference type="NCBI Taxonomy" id="697329"/>
    <lineage>
        <taxon>Bacteria</taxon>
        <taxon>Bacillati</taxon>
        <taxon>Bacillota</taxon>
        <taxon>Clostridia</taxon>
        <taxon>Eubacteriales</taxon>
        <taxon>Oscillospiraceae</taxon>
        <taxon>Ruminococcus</taxon>
    </lineage>
</organism>
<name>E6UJ46_RUMA7</name>
<dbReference type="STRING" id="697329.Rumal_2928"/>
<gene>
    <name evidence="1" type="ordered locus">Rumal_2928</name>
</gene>
<dbReference type="RefSeq" id="WP_013499503.1">
    <property type="nucleotide sequence ID" value="NC_014833.1"/>
</dbReference>
<dbReference type="OrthoDB" id="2083547at2"/>
<dbReference type="KEGG" id="ral:Rumal_2928"/>
<proteinExistence type="predicted"/>